<feature type="transmembrane region" description="Helical" evidence="9">
    <location>
        <begin position="48"/>
        <end position="73"/>
    </location>
</feature>
<dbReference type="CDD" id="cd17502">
    <property type="entry name" value="MFS_Azr1_MDR_like"/>
    <property type="match status" value="1"/>
</dbReference>
<feature type="transmembrane region" description="Helical" evidence="9">
    <location>
        <begin position="198"/>
        <end position="219"/>
    </location>
</feature>
<dbReference type="Gene3D" id="1.20.1250.20">
    <property type="entry name" value="MFS general substrate transporter like domains"/>
    <property type="match status" value="1"/>
</dbReference>
<feature type="domain" description="Major facilitator superfamily (MFS) profile" evidence="10">
    <location>
        <begin position="44"/>
        <end position="528"/>
    </location>
</feature>
<feature type="transmembrane region" description="Helical" evidence="9">
    <location>
        <begin position="364"/>
        <end position="383"/>
    </location>
</feature>
<protein>
    <submittedName>
        <fullName evidence="11">EmrB/QacA subfamily drug resistance transporter</fullName>
    </submittedName>
</protein>
<dbReference type="GO" id="GO:0022857">
    <property type="term" value="F:transmembrane transporter activity"/>
    <property type="evidence" value="ECO:0007669"/>
    <property type="project" value="InterPro"/>
</dbReference>
<feature type="transmembrane region" description="Helical" evidence="9">
    <location>
        <begin position="334"/>
        <end position="352"/>
    </location>
</feature>
<evidence type="ECO:0000256" key="2">
    <source>
        <dbReference type="ARBA" id="ARBA00007520"/>
    </source>
</evidence>
<keyword evidence="5 9" id="KW-0812">Transmembrane</keyword>
<feature type="transmembrane region" description="Helical" evidence="9">
    <location>
        <begin position="430"/>
        <end position="450"/>
    </location>
</feature>
<feature type="transmembrane region" description="Helical" evidence="9">
    <location>
        <begin position="139"/>
        <end position="161"/>
    </location>
</feature>
<feature type="transmembrane region" description="Helical" evidence="9">
    <location>
        <begin position="505"/>
        <end position="523"/>
    </location>
</feature>
<feature type="transmembrane region" description="Helical" evidence="9">
    <location>
        <begin position="262"/>
        <end position="279"/>
    </location>
</feature>
<feature type="compositionally biased region" description="Basic and acidic residues" evidence="8">
    <location>
        <begin position="577"/>
        <end position="599"/>
    </location>
</feature>
<dbReference type="Proteomes" id="UP000317893">
    <property type="component" value="Unassembled WGS sequence"/>
</dbReference>
<feature type="compositionally biased region" description="Low complexity" evidence="8">
    <location>
        <begin position="1"/>
        <end position="19"/>
    </location>
</feature>
<evidence type="ECO:0000256" key="7">
    <source>
        <dbReference type="ARBA" id="ARBA00023136"/>
    </source>
</evidence>
<dbReference type="AlphaFoldDB" id="A0A542E070"/>
<name>A0A542E070_9MICO</name>
<keyword evidence="12" id="KW-1185">Reference proteome</keyword>
<evidence type="ECO:0000313" key="12">
    <source>
        <dbReference type="Proteomes" id="UP000317893"/>
    </source>
</evidence>
<evidence type="ECO:0000256" key="9">
    <source>
        <dbReference type="SAM" id="Phobius"/>
    </source>
</evidence>
<dbReference type="Pfam" id="PF07690">
    <property type="entry name" value="MFS_1"/>
    <property type="match status" value="1"/>
</dbReference>
<feature type="transmembrane region" description="Helical" evidence="9">
    <location>
        <begin position="231"/>
        <end position="250"/>
    </location>
</feature>
<dbReference type="Gene3D" id="1.20.1720.10">
    <property type="entry name" value="Multidrug resistance protein D"/>
    <property type="match status" value="1"/>
</dbReference>
<evidence type="ECO:0000313" key="11">
    <source>
        <dbReference type="EMBL" id="TQJ08679.1"/>
    </source>
</evidence>
<reference evidence="11 12" key="1">
    <citation type="submission" date="2019-06" db="EMBL/GenBank/DDBJ databases">
        <title>Sequencing the genomes of 1000 actinobacteria strains.</title>
        <authorList>
            <person name="Klenk H.-P."/>
        </authorList>
    </citation>
    <scope>NUCLEOTIDE SEQUENCE [LARGE SCALE GENOMIC DNA]</scope>
    <source>
        <strain evidence="11 12">DSM 18607</strain>
    </source>
</reference>
<feature type="transmembrane region" description="Helical" evidence="9">
    <location>
        <begin position="79"/>
        <end position="97"/>
    </location>
</feature>
<dbReference type="PROSITE" id="PS50850">
    <property type="entry name" value="MFS"/>
    <property type="match status" value="1"/>
</dbReference>
<comment type="caution">
    <text evidence="11">The sequence shown here is derived from an EMBL/GenBank/DDBJ whole genome shotgun (WGS) entry which is preliminary data.</text>
</comment>
<feature type="transmembrane region" description="Helical" evidence="9">
    <location>
        <begin position="168"/>
        <end position="186"/>
    </location>
</feature>
<evidence type="ECO:0000259" key="10">
    <source>
        <dbReference type="PROSITE" id="PS50850"/>
    </source>
</evidence>
<accession>A0A542E070</accession>
<evidence type="ECO:0000256" key="5">
    <source>
        <dbReference type="ARBA" id="ARBA00022692"/>
    </source>
</evidence>
<dbReference type="EMBL" id="VFMN01000001">
    <property type="protein sequence ID" value="TQJ08679.1"/>
    <property type="molecule type" value="Genomic_DNA"/>
</dbReference>
<dbReference type="PANTHER" id="PTHR23501">
    <property type="entry name" value="MAJOR FACILITATOR SUPERFAMILY"/>
    <property type="match status" value="1"/>
</dbReference>
<evidence type="ECO:0000256" key="3">
    <source>
        <dbReference type="ARBA" id="ARBA00022448"/>
    </source>
</evidence>
<dbReference type="PANTHER" id="PTHR23501:SF197">
    <property type="entry name" value="COMD"/>
    <property type="match status" value="1"/>
</dbReference>
<evidence type="ECO:0000256" key="6">
    <source>
        <dbReference type="ARBA" id="ARBA00022989"/>
    </source>
</evidence>
<evidence type="ECO:0000256" key="4">
    <source>
        <dbReference type="ARBA" id="ARBA00022475"/>
    </source>
</evidence>
<feature type="region of interest" description="Disordered" evidence="8">
    <location>
        <begin position="1"/>
        <end position="34"/>
    </location>
</feature>
<comment type="subcellular location">
    <subcellularLocation>
        <location evidence="1">Cell membrane</location>
        <topology evidence="1">Multi-pass membrane protein</topology>
    </subcellularLocation>
</comment>
<dbReference type="InterPro" id="IPR020846">
    <property type="entry name" value="MFS_dom"/>
</dbReference>
<keyword evidence="6 9" id="KW-1133">Transmembrane helix</keyword>
<feature type="transmembrane region" description="Helical" evidence="9">
    <location>
        <begin position="109"/>
        <end position="127"/>
    </location>
</feature>
<evidence type="ECO:0000256" key="8">
    <source>
        <dbReference type="SAM" id="MobiDB-lite"/>
    </source>
</evidence>
<organism evidence="11 12">
    <name type="scientific">Lapillicoccus jejuensis</name>
    <dbReference type="NCBI Taxonomy" id="402171"/>
    <lineage>
        <taxon>Bacteria</taxon>
        <taxon>Bacillati</taxon>
        <taxon>Actinomycetota</taxon>
        <taxon>Actinomycetes</taxon>
        <taxon>Micrococcales</taxon>
        <taxon>Intrasporangiaceae</taxon>
        <taxon>Lapillicoccus</taxon>
    </lineage>
</organism>
<dbReference type="InterPro" id="IPR036259">
    <property type="entry name" value="MFS_trans_sf"/>
</dbReference>
<dbReference type="GO" id="GO:0005886">
    <property type="term" value="C:plasma membrane"/>
    <property type="evidence" value="ECO:0007669"/>
    <property type="project" value="UniProtKB-SubCell"/>
</dbReference>
<keyword evidence="3" id="KW-0813">Transport</keyword>
<dbReference type="RefSeq" id="WP_342778045.1">
    <property type="nucleotide sequence ID" value="NZ_BAAAPR010000004.1"/>
</dbReference>
<proteinExistence type="inferred from homology"/>
<comment type="similarity">
    <text evidence="2">Belongs to the major facilitator superfamily. TCR/Tet family.</text>
</comment>
<dbReference type="PRINTS" id="PR01036">
    <property type="entry name" value="TCRTETB"/>
</dbReference>
<dbReference type="InterPro" id="IPR011701">
    <property type="entry name" value="MFS"/>
</dbReference>
<dbReference type="SUPFAM" id="SSF103473">
    <property type="entry name" value="MFS general substrate transporter"/>
    <property type="match status" value="1"/>
</dbReference>
<feature type="transmembrane region" description="Helical" evidence="9">
    <location>
        <begin position="300"/>
        <end position="322"/>
    </location>
</feature>
<dbReference type="FunFam" id="1.20.1720.10:FF:000004">
    <property type="entry name" value="EmrB/QacA family drug resistance transporter"/>
    <property type="match status" value="1"/>
</dbReference>
<keyword evidence="4" id="KW-1003">Cell membrane</keyword>
<feature type="compositionally biased region" description="Basic residues" evidence="8">
    <location>
        <begin position="623"/>
        <end position="632"/>
    </location>
</feature>
<feature type="region of interest" description="Disordered" evidence="8">
    <location>
        <begin position="566"/>
        <end position="632"/>
    </location>
</feature>
<sequence>MTATVTRPTGTATDVAAPHEPAPAPHDPHPSHHDEMTHAEILRAMTGLMAALFTALISSTIVSTALPTIIGALHGTQRQYTWVITASLLATTVTTPIWGKLADLFSKKVLVQASIVVFVVGSIAAGLSESVPFLIACRVVQGIGMGGLTALAQAIMGAIVAPRQRGRYSGYLGAVMAVSTVSGPLLGGVIVDHLGWRWTFYVCVPLAVIALFVLQAQLHLPTVKRAVSIDYWGAVLITVTASLPLLWVTFAGTDFDWVSGQSALYLGATLLGAVLFVLVENRAAEPLVPLHVLRNRTAALVILASVAVGISLFGAATFLGQYFQLALGKTPTTAGLLTIPLMAGSMISSIGAGQIITRTGRWKIFLVLGGLLMAGGLFALGTVDHATPVWHTQVYMGLMGLGMGALTQNLVLAVQNTVDVRDIGASSASVAFFRSLGGAIGVSALGAVLATRVQDNVVTGLSALGPQAAAAAQQGGGTGTLDLADMPAPVRAIVRAAYGDATGRIFLIAAIVAVVAFVAVLFIKEVPLRTTVSQEASSPAAVEQAVAGAAGGTAPAVAQAAIPPEAPEVDEPALSPREAEALAVSEERRTGRPSARRDTPVVIEYDARTAGSSPARRDAVAAGRHRYPRRRD</sequence>
<gene>
    <name evidence="11" type="ORF">FB458_1770</name>
</gene>
<feature type="transmembrane region" description="Helical" evidence="9">
    <location>
        <begin position="395"/>
        <end position="418"/>
    </location>
</feature>
<keyword evidence="7 9" id="KW-0472">Membrane</keyword>
<evidence type="ECO:0000256" key="1">
    <source>
        <dbReference type="ARBA" id="ARBA00004651"/>
    </source>
</evidence>